<reference evidence="1 2" key="1">
    <citation type="journal article" date="2014" name="BMC Genomics">
        <title>Oil accumulation mechanisms of the oleaginous microalga Chlorella protothecoides revealed through its genome, transcriptomes, and proteomes.</title>
        <authorList>
            <person name="Gao C."/>
            <person name="Wang Y."/>
            <person name="Shen Y."/>
            <person name="Yan D."/>
            <person name="He X."/>
            <person name="Dai J."/>
            <person name="Wu Q."/>
        </authorList>
    </citation>
    <scope>NUCLEOTIDE SEQUENCE [LARGE SCALE GENOMIC DNA]</scope>
    <source>
        <strain evidence="1 2">0710</strain>
    </source>
</reference>
<dbReference type="Proteomes" id="UP000028924">
    <property type="component" value="Unassembled WGS sequence"/>
</dbReference>
<proteinExistence type="predicted"/>
<accession>A0A087SMF9</accession>
<gene>
    <name evidence="1" type="ORF">F751_4974</name>
</gene>
<keyword evidence="2" id="KW-1185">Reference proteome</keyword>
<dbReference type="KEGG" id="apro:F751_4974"/>
<dbReference type="EMBL" id="KL662137">
    <property type="protein sequence ID" value="KFM26913.1"/>
    <property type="molecule type" value="Genomic_DNA"/>
</dbReference>
<name>A0A087SMF9_AUXPR</name>
<organism evidence="1 2">
    <name type="scientific">Auxenochlorella protothecoides</name>
    <name type="common">Green microalga</name>
    <name type="synonym">Chlorella protothecoides</name>
    <dbReference type="NCBI Taxonomy" id="3075"/>
    <lineage>
        <taxon>Eukaryota</taxon>
        <taxon>Viridiplantae</taxon>
        <taxon>Chlorophyta</taxon>
        <taxon>core chlorophytes</taxon>
        <taxon>Trebouxiophyceae</taxon>
        <taxon>Chlorellales</taxon>
        <taxon>Chlorellaceae</taxon>
        <taxon>Auxenochlorella</taxon>
    </lineage>
</organism>
<protein>
    <submittedName>
        <fullName evidence="1">Uncharacterized protein</fullName>
    </submittedName>
</protein>
<dbReference type="AlphaFoldDB" id="A0A087SMF9"/>
<evidence type="ECO:0000313" key="2">
    <source>
        <dbReference type="Proteomes" id="UP000028924"/>
    </source>
</evidence>
<evidence type="ECO:0000313" key="1">
    <source>
        <dbReference type="EMBL" id="KFM26913.1"/>
    </source>
</evidence>
<sequence>MYCSALDQRRCTRNRGKKEPKELCRRQTPLLHQGPHQVRKIVLPPCSLQRCREMLPLWQRHHPKPRCWSCCRGGLWSSPCSCSSWAA</sequence>
<dbReference type="GeneID" id="23616365"/>
<dbReference type="RefSeq" id="XP_011399861.1">
    <property type="nucleotide sequence ID" value="XM_011401559.1"/>
</dbReference>